<feature type="transmembrane region" description="Helical" evidence="1">
    <location>
        <begin position="448"/>
        <end position="478"/>
    </location>
</feature>
<feature type="non-terminal residue" evidence="2">
    <location>
        <position position="499"/>
    </location>
</feature>
<proteinExistence type="predicted"/>
<dbReference type="EMBL" id="BARU01001222">
    <property type="protein sequence ID" value="GAH30239.1"/>
    <property type="molecule type" value="Genomic_DNA"/>
</dbReference>
<name>X1FLJ0_9ZZZZ</name>
<protein>
    <submittedName>
        <fullName evidence="2">Uncharacterized protein</fullName>
    </submittedName>
</protein>
<reference evidence="2" key="1">
    <citation type="journal article" date="2014" name="Front. Microbiol.">
        <title>High frequency of phylogenetically diverse reductive dehalogenase-homologous genes in deep subseafloor sedimentary metagenomes.</title>
        <authorList>
            <person name="Kawai M."/>
            <person name="Futagami T."/>
            <person name="Toyoda A."/>
            <person name="Takaki Y."/>
            <person name="Nishi S."/>
            <person name="Hori S."/>
            <person name="Arai W."/>
            <person name="Tsubouchi T."/>
            <person name="Morono Y."/>
            <person name="Uchiyama I."/>
            <person name="Ito T."/>
            <person name="Fujiyama A."/>
            <person name="Inagaki F."/>
            <person name="Takami H."/>
        </authorList>
    </citation>
    <scope>NUCLEOTIDE SEQUENCE</scope>
    <source>
        <strain evidence="2">Expedition CK06-06</strain>
    </source>
</reference>
<comment type="caution">
    <text evidence="2">The sequence shown here is derived from an EMBL/GenBank/DDBJ whole genome shotgun (WGS) entry which is preliminary data.</text>
</comment>
<gene>
    <name evidence="2" type="ORF">S03H2_03330</name>
</gene>
<evidence type="ECO:0000256" key="1">
    <source>
        <dbReference type="SAM" id="Phobius"/>
    </source>
</evidence>
<accession>X1FLJ0</accession>
<organism evidence="2">
    <name type="scientific">marine sediment metagenome</name>
    <dbReference type="NCBI Taxonomy" id="412755"/>
    <lineage>
        <taxon>unclassified sequences</taxon>
        <taxon>metagenomes</taxon>
        <taxon>ecological metagenomes</taxon>
    </lineage>
</organism>
<feature type="non-terminal residue" evidence="2">
    <location>
        <position position="1"/>
    </location>
</feature>
<sequence length="499" mass="58676">IGILIGFSTIHLTEKFILLRVEQKSQLKLKEIFKEEAEIIEKEKEFEKSLINKLVEPNKDNQTVENLVEKLYALEEINKIQEIWVKEEQRLKEKIYKADLEKLSYLNILSATKEVSNVQKLCAEEERMLESSLLKHLLKKNHENPAYNLLTKKLQMIAEIRQKNIEFGEKADNLITVLITSLMADKRDKISKGKFLEKLNTIDNIHQILDAGLKAEKSIGKVKIEGTSLQHSEKRATKHLYALEVLRKIQEACIEKEKRLQHELMEIGHNRLSLLNKFSALKEISRIRLKCVKEEMNLEKKLIKKDQDIFSKKDLIEKLNSLKEISRTLEETLLKERILMNSLIHKLMKNDEHDKLSINELNEKISELGELHKIQEDRVDQERNIERSIIFNISRDDGERFSLQELAMKLDTFCQREEELEIQDYTLKVKIQNRINEHLDELHGYTNFVYHLIIGIILFELLTFDFITAIMFFIFALFKALTSKTSNDIQLFPDIEVNE</sequence>
<keyword evidence="1" id="KW-0812">Transmembrane</keyword>
<dbReference type="AlphaFoldDB" id="X1FLJ0"/>
<evidence type="ECO:0000313" key="2">
    <source>
        <dbReference type="EMBL" id="GAH30239.1"/>
    </source>
</evidence>
<keyword evidence="1" id="KW-1133">Transmembrane helix</keyword>
<keyword evidence="1" id="KW-0472">Membrane</keyword>